<evidence type="ECO:0000259" key="1">
    <source>
        <dbReference type="Pfam" id="PF07475"/>
    </source>
</evidence>
<reference evidence="2 3" key="1">
    <citation type="submission" date="2016-11" db="EMBL/GenBank/DDBJ databases">
        <title>Sphingorhabdus sp. LPB0140, isolated from marine environment.</title>
        <authorList>
            <person name="Kim E."/>
            <person name="Yi H."/>
        </authorList>
    </citation>
    <scope>NUCLEOTIDE SEQUENCE [LARGE SCALE GENOMIC DNA]</scope>
    <source>
        <strain evidence="2 3">LPB0140</strain>
    </source>
</reference>
<sequence length="152" mass="16212">MAQQLKIIHASSVAIDGQAVIIMGPSGSGKTQSCLDLIDRGAMLIADDQCVLSKNNGHIHISSISGFEGKIELRNVGIIQMEHCQNIPAALCVALNPNAPRFPSKYHSFDFDGLQIVKMEMAHTPNIAQKIELSLQQINLGNIVIGANAIGG</sequence>
<dbReference type="GO" id="GO:0000155">
    <property type="term" value="F:phosphorelay sensor kinase activity"/>
    <property type="evidence" value="ECO:0007669"/>
    <property type="project" value="InterPro"/>
</dbReference>
<evidence type="ECO:0000313" key="3">
    <source>
        <dbReference type="Proteomes" id="UP000242561"/>
    </source>
</evidence>
<dbReference type="OrthoDB" id="8326226at2"/>
<dbReference type="Pfam" id="PF07475">
    <property type="entry name" value="Hpr_kinase_C"/>
    <property type="match status" value="1"/>
</dbReference>
<dbReference type="InterPro" id="IPR011104">
    <property type="entry name" value="Hpr_kin/Pase_C"/>
</dbReference>
<organism evidence="2 3">
    <name type="scientific">Sphingorhabdus lutea</name>
    <dbReference type="NCBI Taxonomy" id="1913578"/>
    <lineage>
        <taxon>Bacteria</taxon>
        <taxon>Pseudomonadati</taxon>
        <taxon>Pseudomonadota</taxon>
        <taxon>Alphaproteobacteria</taxon>
        <taxon>Sphingomonadales</taxon>
        <taxon>Sphingomonadaceae</taxon>
        <taxon>Sphingorhabdus</taxon>
    </lineage>
</organism>
<dbReference type="AlphaFoldDB" id="A0A1L3JCF8"/>
<dbReference type="RefSeq" id="WP_072559474.1">
    <property type="nucleotide sequence ID" value="NZ_CP018154.1"/>
</dbReference>
<dbReference type="GO" id="GO:0006109">
    <property type="term" value="P:regulation of carbohydrate metabolic process"/>
    <property type="evidence" value="ECO:0007669"/>
    <property type="project" value="InterPro"/>
</dbReference>
<dbReference type="EMBL" id="CP018154">
    <property type="protein sequence ID" value="APG62825.1"/>
    <property type="molecule type" value="Genomic_DNA"/>
</dbReference>
<feature type="domain" description="HPr kinase/phosphorylase C-terminal" evidence="1">
    <location>
        <begin position="6"/>
        <end position="83"/>
    </location>
</feature>
<proteinExistence type="predicted"/>
<dbReference type="InterPro" id="IPR027417">
    <property type="entry name" value="P-loop_NTPase"/>
</dbReference>
<gene>
    <name evidence="2" type="ORF">LPB140_08515</name>
</gene>
<dbReference type="GO" id="GO:0005524">
    <property type="term" value="F:ATP binding"/>
    <property type="evidence" value="ECO:0007669"/>
    <property type="project" value="InterPro"/>
</dbReference>
<keyword evidence="3" id="KW-1185">Reference proteome</keyword>
<protein>
    <recommendedName>
        <fullName evidence="1">HPr kinase/phosphorylase C-terminal domain-containing protein</fullName>
    </recommendedName>
</protein>
<dbReference type="Gene3D" id="3.40.50.300">
    <property type="entry name" value="P-loop containing nucleotide triphosphate hydrolases"/>
    <property type="match status" value="1"/>
</dbReference>
<accession>A0A1L3JCF8</accession>
<dbReference type="KEGG" id="sphl:LPB140_08515"/>
<evidence type="ECO:0000313" key="2">
    <source>
        <dbReference type="EMBL" id="APG62825.1"/>
    </source>
</evidence>
<dbReference type="SUPFAM" id="SSF53795">
    <property type="entry name" value="PEP carboxykinase-like"/>
    <property type="match status" value="1"/>
</dbReference>
<name>A0A1L3JCF8_9SPHN</name>
<dbReference type="STRING" id="1913578.LPB140_08515"/>
<dbReference type="Proteomes" id="UP000242561">
    <property type="component" value="Chromosome"/>
</dbReference>